<dbReference type="PRINTS" id="PR00689">
    <property type="entry name" value="ACOABINDINGP"/>
</dbReference>
<evidence type="ECO:0000256" key="11">
    <source>
        <dbReference type="ARBA" id="ARBA00022840"/>
    </source>
</evidence>
<dbReference type="PANTHER" id="PTHR23076:SF97">
    <property type="entry name" value="ATP-DEPENDENT ZINC METALLOPROTEASE YME1L1"/>
    <property type="match status" value="1"/>
</dbReference>
<dbReference type="SUPFAM" id="SSF52540">
    <property type="entry name" value="P-loop containing nucleoside triphosphate hydrolases"/>
    <property type="match status" value="1"/>
</dbReference>
<protein>
    <recommendedName>
        <fullName evidence="19">ATP-dependent zinc metalloprotease YME1L1</fullName>
    </recommendedName>
    <alternativeName>
        <fullName evidence="20">ATP-dependent metalloprotease FtsH1</fullName>
    </alternativeName>
    <alternativeName>
        <fullName evidence="21">YME1-like protein 1</fullName>
    </alternativeName>
</protein>
<dbReference type="Pfam" id="PF00887">
    <property type="entry name" value="ACBP"/>
    <property type="match status" value="1"/>
</dbReference>
<dbReference type="Gene3D" id="1.10.8.60">
    <property type="match status" value="1"/>
</dbReference>
<evidence type="ECO:0000256" key="22">
    <source>
        <dbReference type="SAM" id="MobiDB-lite"/>
    </source>
</evidence>
<dbReference type="PROSITE" id="PS51228">
    <property type="entry name" value="ACB_2"/>
    <property type="match status" value="1"/>
</dbReference>
<organism evidence="24 25">
    <name type="scientific">Scophthalmus maximus</name>
    <name type="common">Turbot</name>
    <name type="synonym">Psetta maxima</name>
    <dbReference type="NCBI Taxonomy" id="52904"/>
    <lineage>
        <taxon>Eukaryota</taxon>
        <taxon>Metazoa</taxon>
        <taxon>Chordata</taxon>
        <taxon>Craniata</taxon>
        <taxon>Vertebrata</taxon>
        <taxon>Euteleostomi</taxon>
        <taxon>Actinopterygii</taxon>
        <taxon>Neopterygii</taxon>
        <taxon>Teleostei</taxon>
        <taxon>Neoteleostei</taxon>
        <taxon>Acanthomorphata</taxon>
        <taxon>Carangaria</taxon>
        <taxon>Pleuronectiformes</taxon>
        <taxon>Pleuronectoidei</taxon>
        <taxon>Scophthalmidae</taxon>
        <taxon>Scophthalmus</taxon>
    </lineage>
</organism>
<dbReference type="Gene3D" id="1.20.80.10">
    <property type="match status" value="1"/>
</dbReference>
<keyword evidence="9" id="KW-0378">Hydrolase</keyword>
<comment type="subcellular location">
    <subcellularLocation>
        <location evidence="2">Mitochondrion membrane</location>
    </subcellularLocation>
</comment>
<dbReference type="FunFam" id="1.20.80.10:FF:000010">
    <property type="entry name" value="Acyl-CoA-binding domain-containing protein 5"/>
    <property type="match status" value="1"/>
</dbReference>
<sequence length="1289" mass="144219">MIFFFCDLPLIHVEDVRTPSLSSRLQLSMAQEDKRSLEAKFAAAVKVIMSLPEEGPFQPSDDMMLMFYSYHKQATSGPCNIRRPSGFWDTRGKAKWDAWSSLGNMTKEEAMKNYVDDIQLILETIPISDEVSDLVQRLGDFYTEVDGESDEAEENEVDRRPFTRPFAKHAGFGDLWDDIQKLQETDSVHGTCVTSEEKQGSKENCETETKVESCDWKRSEEEEEEENGGEEDNADDEDEEEEEEEEVWNPDRRLLMVEDKRWRSDTRGSGSSVEPSVSSFTNGGHSSLNSEVEEEELACFIEPSVHYNPYVHFNGHLSDHSRTVAEKNHRSTDSDNEEFCDSMEHLAMEERASTSKAQSPGSRAASLKQNDLWFESNTTLNGGEDQAGTRDSYFKDGTSTGQHNSSLSRRGTGSQSLGATCSSWWCVGAHAASCCVSESRRPVCGTRRNINEQIATALLRLQRDMANVLHRLHALEMLTVSQSRSQSPRQEDSLSVSRKILRPSWWPFDFSPLTVVVTALWPLIAHWLFQLFLMRKRSSHGNLLRPKVKANGTGTFKSQGQRCNCCHRELNMFSLSMTVQPQVTVPLSHLINVLHSLKSSVGSSSRVTCKSRSPQQPASDPQLHCTESTWNLQELGLSDLGTQQLDELVNRVLPRFNTHDAPFLLGGQTAWRTTHLSSHSFFYNKHGFACSPMHVSAQVLSRQHHSPLHSVCAELHQWPVLVQSRGFKTLRTKTRRRQSKLGHPLESEGYTPSFMKGFLSRDKVSEVESLDSLVINKNIPDGQQDSFKRGFAEGFLKAQALTQHSLRRIRLILLVLLLIGIYGISKTPFLSVRFRTTTGLDSAVDPVQMKNVTFEHVKGIEEAKNELQEVVEFLKNPQKFTALGGKLPKGVLLVGPPGTGKTLLARAVAGEADVPFYYASGSEFDEMFVGVGASRIRNLFREGKANAPCVIFIDELDSVGGKRIESPMHPYSRQTINQLLAEMDGFKPNEGVIIIGATNFPEALDNALIRPGRFDMQVTVPKPDVKGRTEILNWYLKKIKMDPAIEASIIARGTVGFSGADLENLVNQAALKAAVDGKDMVTLKELEFAKDKILMGPERRSAEIDQKNKILTAYHESGHAIVAYYTKDAMPINKATIMPRGRSLGHVSMLPENDRWSETRSQLLAQIDVSMGGRVAEEMVFGQGDITTGASSDFDSATKIAKMMVTRFGMCEKLGVMTYTDLTKQSPETQAAVEHEVRVLLKESYERAKALLKSHAKEHKNLADALLMYETLDAKEIQLVLEGKTLETR</sequence>
<dbReference type="InterPro" id="IPR003593">
    <property type="entry name" value="AAA+_ATPase"/>
</dbReference>
<dbReference type="SMART" id="SM00382">
    <property type="entry name" value="AAA"/>
    <property type="match status" value="1"/>
</dbReference>
<evidence type="ECO:0000256" key="8">
    <source>
        <dbReference type="ARBA" id="ARBA00022741"/>
    </source>
</evidence>
<comment type="similarity">
    <text evidence="3">In the C-terminal section; belongs to the peptidase M41 family.</text>
</comment>
<name>A0A6A4TMA9_SCOMX</name>
<dbReference type="GO" id="GO:0034982">
    <property type="term" value="P:mitochondrial protein processing"/>
    <property type="evidence" value="ECO:0007669"/>
    <property type="project" value="UniProtKB-ARBA"/>
</dbReference>
<dbReference type="GO" id="GO:0006515">
    <property type="term" value="P:protein quality control for misfolded or incompletely synthesized proteins"/>
    <property type="evidence" value="ECO:0007669"/>
    <property type="project" value="TreeGrafter"/>
</dbReference>
<keyword evidence="6" id="KW-0812">Transmembrane</keyword>
<feature type="region of interest" description="Disordered" evidence="22">
    <location>
        <begin position="191"/>
        <end position="287"/>
    </location>
</feature>
<evidence type="ECO:0000256" key="2">
    <source>
        <dbReference type="ARBA" id="ARBA00004325"/>
    </source>
</evidence>
<dbReference type="HAMAP" id="MF_01458">
    <property type="entry name" value="FtsH"/>
    <property type="match status" value="1"/>
</dbReference>
<dbReference type="Gene3D" id="3.40.50.300">
    <property type="entry name" value="P-loop containing nucleotide triphosphate hydrolases"/>
    <property type="match status" value="1"/>
</dbReference>
<evidence type="ECO:0000256" key="16">
    <source>
        <dbReference type="ARBA" id="ARBA00023128"/>
    </source>
</evidence>
<evidence type="ECO:0000256" key="14">
    <source>
        <dbReference type="ARBA" id="ARBA00023054"/>
    </source>
</evidence>
<dbReference type="InterPro" id="IPR005936">
    <property type="entry name" value="FtsH"/>
</dbReference>
<dbReference type="GO" id="GO:0010636">
    <property type="term" value="P:positive regulation of mitochondrial fusion"/>
    <property type="evidence" value="ECO:0007669"/>
    <property type="project" value="UniProtKB-ARBA"/>
</dbReference>
<comment type="similarity">
    <text evidence="4">In the N-terminal section; belongs to the AAA ATPase family.</text>
</comment>
<dbReference type="FunFam" id="1.10.8.60:FF:000001">
    <property type="entry name" value="ATP-dependent zinc metalloprotease FtsH"/>
    <property type="match status" value="1"/>
</dbReference>
<feature type="compositionally biased region" description="Acidic residues" evidence="22">
    <location>
        <begin position="221"/>
        <end position="248"/>
    </location>
</feature>
<dbReference type="InterPro" id="IPR022408">
    <property type="entry name" value="Acyl-CoA-binding_prot_CS"/>
</dbReference>
<evidence type="ECO:0000256" key="5">
    <source>
        <dbReference type="ARBA" id="ARBA00022670"/>
    </source>
</evidence>
<dbReference type="PROSITE" id="PS00674">
    <property type="entry name" value="AAA"/>
    <property type="match status" value="1"/>
</dbReference>
<evidence type="ECO:0000259" key="23">
    <source>
        <dbReference type="PROSITE" id="PS51228"/>
    </source>
</evidence>
<dbReference type="Pfam" id="PF17862">
    <property type="entry name" value="AAA_lid_3"/>
    <property type="match status" value="1"/>
</dbReference>
<dbReference type="InterPro" id="IPR003960">
    <property type="entry name" value="ATPase_AAA_CS"/>
</dbReference>
<evidence type="ECO:0000256" key="13">
    <source>
        <dbReference type="ARBA" id="ARBA00023049"/>
    </source>
</evidence>
<feature type="compositionally biased region" description="Polar residues" evidence="22">
    <location>
        <begin position="397"/>
        <end position="412"/>
    </location>
</feature>
<dbReference type="GO" id="GO:0004222">
    <property type="term" value="F:metalloendopeptidase activity"/>
    <property type="evidence" value="ECO:0007669"/>
    <property type="project" value="InterPro"/>
</dbReference>
<feature type="compositionally biased region" description="Basic and acidic residues" evidence="22">
    <location>
        <begin position="249"/>
        <end position="266"/>
    </location>
</feature>
<evidence type="ECO:0000313" key="24">
    <source>
        <dbReference type="EMBL" id="KAF0047283.1"/>
    </source>
</evidence>
<proteinExistence type="inferred from homology"/>
<dbReference type="Gene3D" id="1.20.58.760">
    <property type="entry name" value="Peptidase M41"/>
    <property type="match status" value="1"/>
</dbReference>
<comment type="cofactor">
    <cofactor evidence="1">
        <name>Zn(2+)</name>
        <dbReference type="ChEBI" id="CHEBI:29105"/>
    </cofactor>
</comment>
<evidence type="ECO:0000256" key="19">
    <source>
        <dbReference type="ARBA" id="ARBA00072035"/>
    </source>
</evidence>
<evidence type="ECO:0000256" key="18">
    <source>
        <dbReference type="ARBA" id="ARBA00062117"/>
    </source>
</evidence>
<keyword evidence="14" id="KW-0175">Coiled coil</keyword>
<dbReference type="InterPro" id="IPR003959">
    <property type="entry name" value="ATPase_AAA_core"/>
</dbReference>
<comment type="caution">
    <text evidence="24">The sequence shown here is derived from an EMBL/GenBank/DDBJ whole genome shotgun (WGS) entry which is preliminary data.</text>
</comment>
<keyword evidence="15" id="KW-0446">Lipid-binding</keyword>
<feature type="region of interest" description="Disordered" evidence="22">
    <location>
        <begin position="349"/>
        <end position="368"/>
    </location>
</feature>
<dbReference type="FunFam" id="1.20.58.760:FF:000002">
    <property type="entry name" value="ATP-dependent zinc metalloprotease FtsH"/>
    <property type="match status" value="1"/>
</dbReference>
<evidence type="ECO:0000256" key="12">
    <source>
        <dbReference type="ARBA" id="ARBA00022989"/>
    </source>
</evidence>
<gene>
    <name evidence="24" type="ORF">F2P81_000916</name>
</gene>
<evidence type="ECO:0000256" key="15">
    <source>
        <dbReference type="ARBA" id="ARBA00023121"/>
    </source>
</evidence>
<feature type="region of interest" description="Disordered" evidence="22">
    <location>
        <begin position="376"/>
        <end position="412"/>
    </location>
</feature>
<evidence type="ECO:0000256" key="4">
    <source>
        <dbReference type="ARBA" id="ARBA00010550"/>
    </source>
</evidence>
<dbReference type="GO" id="GO:0016887">
    <property type="term" value="F:ATP hydrolysis activity"/>
    <property type="evidence" value="ECO:0007669"/>
    <property type="project" value="InterPro"/>
</dbReference>
<dbReference type="InterPro" id="IPR027417">
    <property type="entry name" value="P-loop_NTPase"/>
</dbReference>
<evidence type="ECO:0000256" key="9">
    <source>
        <dbReference type="ARBA" id="ARBA00022801"/>
    </source>
</evidence>
<dbReference type="PANTHER" id="PTHR23076">
    <property type="entry name" value="METALLOPROTEASE M41 FTSH"/>
    <property type="match status" value="1"/>
</dbReference>
<dbReference type="InterPro" id="IPR000582">
    <property type="entry name" value="Acyl-CoA-binding_protein"/>
</dbReference>
<dbReference type="InterPro" id="IPR037219">
    <property type="entry name" value="Peptidase_M41-like"/>
</dbReference>
<keyword evidence="7" id="KW-0479">Metal-binding</keyword>
<accession>A0A6A4TMA9</accession>
<dbReference type="EMBL" id="VEVO01000001">
    <property type="protein sequence ID" value="KAF0047283.1"/>
    <property type="molecule type" value="Genomic_DNA"/>
</dbReference>
<dbReference type="NCBIfam" id="TIGR01241">
    <property type="entry name" value="FtsH_fam"/>
    <property type="match status" value="1"/>
</dbReference>
<dbReference type="InterPro" id="IPR035984">
    <property type="entry name" value="Acyl-CoA-binding_sf"/>
</dbReference>
<dbReference type="InterPro" id="IPR041569">
    <property type="entry name" value="AAA_lid_3"/>
</dbReference>
<feature type="compositionally biased region" description="Low complexity" evidence="22">
    <location>
        <begin position="268"/>
        <end position="279"/>
    </location>
</feature>
<evidence type="ECO:0000256" key="6">
    <source>
        <dbReference type="ARBA" id="ARBA00022692"/>
    </source>
</evidence>
<feature type="region of interest" description="Disordered" evidence="22">
    <location>
        <begin position="604"/>
        <end position="623"/>
    </location>
</feature>
<evidence type="ECO:0000256" key="20">
    <source>
        <dbReference type="ARBA" id="ARBA00078792"/>
    </source>
</evidence>
<dbReference type="GO" id="GO:0000062">
    <property type="term" value="F:fatty-acyl-CoA binding"/>
    <property type="evidence" value="ECO:0007669"/>
    <property type="project" value="InterPro"/>
</dbReference>
<dbReference type="Pfam" id="PF00004">
    <property type="entry name" value="AAA"/>
    <property type="match status" value="1"/>
</dbReference>
<dbReference type="Pfam" id="PF01434">
    <property type="entry name" value="Peptidase_M41"/>
    <property type="match status" value="1"/>
</dbReference>
<dbReference type="GO" id="GO:0007005">
    <property type="term" value="P:mitochondrion organization"/>
    <property type="evidence" value="ECO:0007669"/>
    <property type="project" value="TreeGrafter"/>
</dbReference>
<dbReference type="SUPFAM" id="SSF47027">
    <property type="entry name" value="Acyl-CoA binding protein"/>
    <property type="match status" value="1"/>
</dbReference>
<evidence type="ECO:0000256" key="17">
    <source>
        <dbReference type="ARBA" id="ARBA00023136"/>
    </source>
</evidence>
<evidence type="ECO:0000256" key="21">
    <source>
        <dbReference type="ARBA" id="ARBA00078852"/>
    </source>
</evidence>
<dbReference type="GO" id="GO:0046872">
    <property type="term" value="F:metal ion binding"/>
    <property type="evidence" value="ECO:0007669"/>
    <property type="project" value="UniProtKB-KW"/>
</dbReference>
<evidence type="ECO:0000256" key="3">
    <source>
        <dbReference type="ARBA" id="ARBA00010044"/>
    </source>
</evidence>
<keyword evidence="10" id="KW-0862">Zinc</keyword>
<keyword evidence="12" id="KW-1133">Transmembrane helix</keyword>
<dbReference type="GO" id="GO:0004176">
    <property type="term" value="F:ATP-dependent peptidase activity"/>
    <property type="evidence" value="ECO:0007669"/>
    <property type="project" value="InterPro"/>
</dbReference>
<dbReference type="InterPro" id="IPR014352">
    <property type="entry name" value="FERM/acyl-CoA-bd_prot_sf"/>
</dbReference>
<dbReference type="Proteomes" id="UP000438429">
    <property type="component" value="Unassembled WGS sequence"/>
</dbReference>
<dbReference type="GO" id="GO:0005524">
    <property type="term" value="F:ATP binding"/>
    <property type="evidence" value="ECO:0007669"/>
    <property type="project" value="UniProtKB-KW"/>
</dbReference>
<feature type="compositionally biased region" description="Polar residues" evidence="22">
    <location>
        <begin position="612"/>
        <end position="623"/>
    </location>
</feature>
<dbReference type="InterPro" id="IPR000642">
    <property type="entry name" value="Peptidase_M41"/>
</dbReference>
<reference evidence="24 25" key="1">
    <citation type="submission" date="2019-06" db="EMBL/GenBank/DDBJ databases">
        <title>Draft genomes of female and male turbot (Scophthalmus maximus).</title>
        <authorList>
            <person name="Xu H."/>
            <person name="Xu X.-W."/>
            <person name="Shao C."/>
            <person name="Chen S."/>
        </authorList>
    </citation>
    <scope>NUCLEOTIDE SEQUENCE [LARGE SCALE GENOMIC DNA]</scope>
    <source>
        <strain evidence="24">Ysfricsl-2016a</strain>
        <tissue evidence="24">Blood</tissue>
    </source>
</reference>
<keyword evidence="8" id="KW-0547">Nucleotide-binding</keyword>
<dbReference type="GO" id="GO:0005743">
    <property type="term" value="C:mitochondrial inner membrane"/>
    <property type="evidence" value="ECO:0007669"/>
    <property type="project" value="TreeGrafter"/>
</dbReference>
<dbReference type="PROSITE" id="PS00880">
    <property type="entry name" value="ACB_1"/>
    <property type="match status" value="1"/>
</dbReference>
<dbReference type="FunFam" id="3.40.50.300:FF:000195">
    <property type="entry name" value="ATP-dependent zinc metalloprotease FTSH 11"/>
    <property type="match status" value="1"/>
</dbReference>
<evidence type="ECO:0000256" key="7">
    <source>
        <dbReference type="ARBA" id="ARBA00022723"/>
    </source>
</evidence>
<evidence type="ECO:0000313" key="25">
    <source>
        <dbReference type="Proteomes" id="UP000438429"/>
    </source>
</evidence>
<evidence type="ECO:0000256" key="10">
    <source>
        <dbReference type="ARBA" id="ARBA00022833"/>
    </source>
</evidence>
<dbReference type="SUPFAM" id="SSF140990">
    <property type="entry name" value="FtsH protease domain-like"/>
    <property type="match status" value="1"/>
</dbReference>
<evidence type="ECO:0000256" key="1">
    <source>
        <dbReference type="ARBA" id="ARBA00001947"/>
    </source>
</evidence>
<keyword evidence="13" id="KW-0482">Metalloprotease</keyword>
<keyword evidence="17" id="KW-0472">Membrane</keyword>
<keyword evidence="11" id="KW-0067">ATP-binding</keyword>
<feature type="compositionally biased region" description="Basic and acidic residues" evidence="22">
    <location>
        <begin position="195"/>
        <end position="220"/>
    </location>
</feature>
<keyword evidence="5" id="KW-0645">Protease</keyword>
<comment type="subunit">
    <text evidence="18">Homohexamer; may also form heterohexamers. Exists in several complexes of 600-1100 kDa. Interacts with AFG1L.</text>
</comment>
<keyword evidence="16" id="KW-0496">Mitochondrion</keyword>
<dbReference type="CDD" id="cd19501">
    <property type="entry name" value="RecA-like_FtsH"/>
    <property type="match status" value="1"/>
</dbReference>
<feature type="domain" description="ACB" evidence="23">
    <location>
        <begin position="37"/>
        <end position="127"/>
    </location>
</feature>